<reference evidence="4" key="1">
    <citation type="submission" date="2016-10" db="EMBL/GenBank/DDBJ databases">
        <authorList>
            <person name="Varghese N."/>
            <person name="Submissions S."/>
        </authorList>
    </citation>
    <scope>NUCLEOTIDE SEQUENCE [LARGE SCALE GENOMIC DNA]</scope>
    <source>
        <strain evidence="4">DSM 16477</strain>
    </source>
</reference>
<dbReference type="AlphaFoldDB" id="A0A1G7KMU2"/>
<dbReference type="Pfam" id="PF00300">
    <property type="entry name" value="His_Phos_1"/>
    <property type="match status" value="1"/>
</dbReference>
<organism evidence="3 4">
    <name type="scientific">Sulfitobacter delicatus</name>
    <dbReference type="NCBI Taxonomy" id="218672"/>
    <lineage>
        <taxon>Bacteria</taxon>
        <taxon>Pseudomonadati</taxon>
        <taxon>Pseudomonadota</taxon>
        <taxon>Alphaproteobacteria</taxon>
        <taxon>Rhodobacterales</taxon>
        <taxon>Roseobacteraceae</taxon>
        <taxon>Sulfitobacter</taxon>
    </lineage>
</organism>
<dbReference type="InterPro" id="IPR050275">
    <property type="entry name" value="PGM_Phosphatase"/>
</dbReference>
<feature type="active site" description="Proton donor/acceptor" evidence="1">
    <location>
        <position position="86"/>
    </location>
</feature>
<dbReference type="InterPro" id="IPR029033">
    <property type="entry name" value="His_PPase_superfam"/>
</dbReference>
<dbReference type="Proteomes" id="UP000199399">
    <property type="component" value="Unassembled WGS sequence"/>
</dbReference>
<name>A0A1G7KMU2_9RHOB</name>
<dbReference type="SUPFAM" id="SSF53254">
    <property type="entry name" value="Phosphoglycerate mutase-like"/>
    <property type="match status" value="1"/>
</dbReference>
<proteinExistence type="predicted"/>
<dbReference type="RefSeq" id="WP_093739299.1">
    <property type="nucleotide sequence ID" value="NZ_FNBP01000002.1"/>
</dbReference>
<feature type="active site" description="Tele-phosphohistidine intermediate" evidence="1">
    <location>
        <position position="12"/>
    </location>
</feature>
<dbReference type="OrthoDB" id="9781415at2"/>
<feature type="binding site" evidence="2">
    <location>
        <position position="63"/>
    </location>
    <ligand>
        <name>substrate</name>
    </ligand>
</feature>
<dbReference type="GO" id="GO:0016791">
    <property type="term" value="F:phosphatase activity"/>
    <property type="evidence" value="ECO:0007669"/>
    <property type="project" value="TreeGrafter"/>
</dbReference>
<dbReference type="STRING" id="218672.SAMN04489759_10269"/>
<dbReference type="InterPro" id="IPR001345">
    <property type="entry name" value="PG/BPGM_mutase_AS"/>
</dbReference>
<gene>
    <name evidence="3" type="ORF">SAMN04489759_10269</name>
</gene>
<protein>
    <submittedName>
        <fullName evidence="3">Probable phosphoglycerate mutase</fullName>
    </submittedName>
</protein>
<dbReference type="CDD" id="cd07067">
    <property type="entry name" value="HP_PGM_like"/>
    <property type="match status" value="1"/>
</dbReference>
<evidence type="ECO:0000313" key="4">
    <source>
        <dbReference type="Proteomes" id="UP000199399"/>
    </source>
</evidence>
<dbReference type="PANTHER" id="PTHR48100:SF59">
    <property type="entry name" value="ADENOSYLCOBALAMIN_ALPHA-RIBAZOLE PHOSPHATASE"/>
    <property type="match status" value="1"/>
</dbReference>
<evidence type="ECO:0000256" key="2">
    <source>
        <dbReference type="PIRSR" id="PIRSR613078-2"/>
    </source>
</evidence>
<dbReference type="PROSITE" id="PS00175">
    <property type="entry name" value="PG_MUTASE"/>
    <property type="match status" value="1"/>
</dbReference>
<accession>A0A1G7KMU2</accession>
<dbReference type="PIRSF" id="PIRSF000709">
    <property type="entry name" value="6PFK_2-Ptase"/>
    <property type="match status" value="1"/>
</dbReference>
<feature type="binding site" evidence="2">
    <location>
        <begin position="11"/>
        <end position="18"/>
    </location>
    <ligand>
        <name>substrate</name>
    </ligand>
</feature>
<sequence>MPQYPPLYVLRHGETAWNAEGRLQGHFDSPLTATGRVQARAQNSILRNRDLIGFAALSSPQRRAQDTAELALDGLLPYSSSEGLAEIGVGDWAGRSRAELMQVCPEARDTYDLYEHAPNGEGFAALHERCRQFLSNLTGPHVLITHGITSRMLRLILLGRELEDLRGMQGGQGVVFYLNEGVQHRLKL</sequence>
<evidence type="ECO:0000256" key="1">
    <source>
        <dbReference type="PIRSR" id="PIRSR613078-1"/>
    </source>
</evidence>
<dbReference type="PANTHER" id="PTHR48100">
    <property type="entry name" value="BROAD-SPECIFICITY PHOSPHATASE YOR283W-RELATED"/>
    <property type="match status" value="1"/>
</dbReference>
<keyword evidence="4" id="KW-1185">Reference proteome</keyword>
<dbReference type="InterPro" id="IPR013078">
    <property type="entry name" value="His_Pase_superF_clade-1"/>
</dbReference>
<dbReference type="Gene3D" id="3.40.50.1240">
    <property type="entry name" value="Phosphoglycerate mutase-like"/>
    <property type="match status" value="1"/>
</dbReference>
<dbReference type="SMART" id="SM00855">
    <property type="entry name" value="PGAM"/>
    <property type="match status" value="1"/>
</dbReference>
<evidence type="ECO:0000313" key="3">
    <source>
        <dbReference type="EMBL" id="SDF38260.1"/>
    </source>
</evidence>
<dbReference type="EMBL" id="FNBP01000002">
    <property type="protein sequence ID" value="SDF38260.1"/>
    <property type="molecule type" value="Genomic_DNA"/>
</dbReference>
<dbReference type="GO" id="GO:0005737">
    <property type="term" value="C:cytoplasm"/>
    <property type="evidence" value="ECO:0007669"/>
    <property type="project" value="TreeGrafter"/>
</dbReference>